<keyword evidence="4" id="KW-0805">Transcription regulation</keyword>
<dbReference type="InterPro" id="IPR011011">
    <property type="entry name" value="Znf_FYVE_PHD"/>
</dbReference>
<feature type="compositionally biased region" description="Polar residues" evidence="6">
    <location>
        <begin position="559"/>
        <end position="572"/>
    </location>
</feature>
<dbReference type="InterPro" id="IPR001965">
    <property type="entry name" value="Znf_PHD"/>
</dbReference>
<keyword evidence="1" id="KW-0479">Metal-binding</keyword>
<evidence type="ECO:0000313" key="9">
    <source>
        <dbReference type="Proteomes" id="UP001152523"/>
    </source>
</evidence>
<dbReference type="GO" id="GO:0140566">
    <property type="term" value="F:histone reader activity"/>
    <property type="evidence" value="ECO:0007669"/>
    <property type="project" value="InterPro"/>
</dbReference>
<keyword evidence="2" id="KW-0863">Zinc-finger</keyword>
<dbReference type="InterPro" id="IPR056280">
    <property type="entry name" value="AIPP2-like_SPOC"/>
</dbReference>
<feature type="region of interest" description="Disordered" evidence="6">
    <location>
        <begin position="1150"/>
        <end position="1169"/>
    </location>
</feature>
<proteinExistence type="predicted"/>
<feature type="compositionally biased region" description="Polar residues" evidence="6">
    <location>
        <begin position="487"/>
        <end position="507"/>
    </location>
</feature>
<dbReference type="GO" id="GO:0008270">
    <property type="term" value="F:zinc ion binding"/>
    <property type="evidence" value="ECO:0007669"/>
    <property type="project" value="UniProtKB-KW"/>
</dbReference>
<dbReference type="GO" id="GO:0034244">
    <property type="term" value="P:negative regulation of transcription elongation by RNA polymerase II"/>
    <property type="evidence" value="ECO:0007669"/>
    <property type="project" value="InterPro"/>
</dbReference>
<dbReference type="SMART" id="SM00249">
    <property type="entry name" value="PHD"/>
    <property type="match status" value="1"/>
</dbReference>
<keyword evidence="9" id="KW-1185">Reference proteome</keyword>
<evidence type="ECO:0000256" key="2">
    <source>
        <dbReference type="ARBA" id="ARBA00022771"/>
    </source>
</evidence>
<keyword evidence="3" id="KW-0862">Zinc</keyword>
<evidence type="ECO:0000256" key="5">
    <source>
        <dbReference type="ARBA" id="ARBA00023163"/>
    </source>
</evidence>
<evidence type="ECO:0000259" key="7">
    <source>
        <dbReference type="SMART" id="SM00249"/>
    </source>
</evidence>
<reference evidence="8" key="1">
    <citation type="submission" date="2022-07" db="EMBL/GenBank/DDBJ databases">
        <authorList>
            <person name="Macas J."/>
            <person name="Novak P."/>
            <person name="Neumann P."/>
        </authorList>
    </citation>
    <scope>NUCLEOTIDE SEQUENCE</scope>
</reference>
<dbReference type="Gene3D" id="3.30.40.10">
    <property type="entry name" value="Zinc/RING finger domain, C3HC4 (zinc finger)"/>
    <property type="match status" value="1"/>
</dbReference>
<dbReference type="AlphaFoldDB" id="A0AAV0FMS0"/>
<evidence type="ECO:0000256" key="4">
    <source>
        <dbReference type="ARBA" id="ARBA00023015"/>
    </source>
</evidence>
<evidence type="ECO:0000256" key="3">
    <source>
        <dbReference type="ARBA" id="ARBA00022833"/>
    </source>
</evidence>
<dbReference type="PANTHER" id="PTHR33304:SF9">
    <property type="entry name" value="RING_FYVE_PHD ZINC FINGER SUPERFAMILY PROTEIN"/>
    <property type="match status" value="1"/>
</dbReference>
<gene>
    <name evidence="8" type="ORF">CEPIT_LOCUS35578</name>
</gene>
<name>A0AAV0FMS0_9ASTE</name>
<keyword evidence="5" id="KW-0804">Transcription</keyword>
<dbReference type="EMBL" id="CAMAPF010000997">
    <property type="protein sequence ID" value="CAH9136838.1"/>
    <property type="molecule type" value="Genomic_DNA"/>
</dbReference>
<accession>A0AAV0FMS0</accession>
<feature type="domain" description="Zinc finger PHD-type" evidence="7">
    <location>
        <begin position="118"/>
        <end position="165"/>
    </location>
</feature>
<comment type="caution">
    <text evidence="8">The sequence shown here is derived from an EMBL/GenBank/DDBJ whole genome shotgun (WGS) entry which is preliminary data.</text>
</comment>
<dbReference type="PANTHER" id="PTHR33304">
    <property type="match status" value="1"/>
</dbReference>
<feature type="region of interest" description="Disordered" evidence="6">
    <location>
        <begin position="532"/>
        <end position="573"/>
    </location>
</feature>
<dbReference type="InterPro" id="IPR049914">
    <property type="entry name" value="PHD1-3/5-6"/>
</dbReference>
<evidence type="ECO:0000256" key="6">
    <source>
        <dbReference type="SAM" id="MobiDB-lite"/>
    </source>
</evidence>
<protein>
    <recommendedName>
        <fullName evidence="7">Zinc finger PHD-type domain-containing protein</fullName>
    </recommendedName>
</protein>
<evidence type="ECO:0000313" key="8">
    <source>
        <dbReference type="EMBL" id="CAH9136838.1"/>
    </source>
</evidence>
<dbReference type="Pfam" id="PF23121">
    <property type="entry name" value="SPOC_AIPP2"/>
    <property type="match status" value="1"/>
</dbReference>
<dbReference type="SUPFAM" id="SSF57903">
    <property type="entry name" value="FYVE/PHD zinc finger"/>
    <property type="match status" value="1"/>
</dbReference>
<organism evidence="8 9">
    <name type="scientific">Cuscuta epithymum</name>
    <dbReference type="NCBI Taxonomy" id="186058"/>
    <lineage>
        <taxon>Eukaryota</taxon>
        <taxon>Viridiplantae</taxon>
        <taxon>Streptophyta</taxon>
        <taxon>Embryophyta</taxon>
        <taxon>Tracheophyta</taxon>
        <taxon>Spermatophyta</taxon>
        <taxon>Magnoliopsida</taxon>
        <taxon>eudicotyledons</taxon>
        <taxon>Gunneridae</taxon>
        <taxon>Pentapetalae</taxon>
        <taxon>asterids</taxon>
        <taxon>lamiids</taxon>
        <taxon>Solanales</taxon>
        <taxon>Convolvulaceae</taxon>
        <taxon>Cuscuteae</taxon>
        <taxon>Cuscuta</taxon>
        <taxon>Cuscuta subgen. Cuscuta</taxon>
    </lineage>
</organism>
<feature type="compositionally biased region" description="Polar residues" evidence="6">
    <location>
        <begin position="1157"/>
        <end position="1166"/>
    </location>
</feature>
<sequence length="1182" mass="130468">MFQRKEQTPLELYIVTCTLSQFKSTMGTKVGELSREHTGENAMCFSGNGAFPSSKSKKDAATDPKMEVIKSIKDHGVCFAETECIDKVCSGRPGMVAPQTYRMEESDGSEVVEVDVKVCDICGDAGREHLLAICSRCTDGAEHTYCMREMIEKVPEGDWVCEECKFDEEMQNKKHAKSGKINAKEETPFQRIAIANSDHPRIIKPKTSDSGGYTAIKEHCCVRTSAKRHTDISEVSSVVKKRRLESMLGLPKAKVLNRAASLSREHSFQNIGKQKVKLINQLSYGIDLSLETKKRPPELILASSKEQIQKKDASLHRENSSKILESLPDDSKVSSVAKKQTLEPILCSPKSKIPVRAASLSRESSFKNLEMGRVKPLNTFSSGSAAVNVSSSACLQLQPQRGMLLKSNSFSSQNSKPKCELVDQVSHAKQKMSRGTEFIKSKEGAVRSLGKSMSFKSPTSTHFNGAVPKTKMLSPRFSRDHDIGLKRTQQQSAQRSKLSNCVSISSSRSDKNLLHHSDLSYSTLKDADLKSSGETKKQASHMYGVSASNRVKDYKKKPNQSSPKANFSSSTPAAKCSADKVTHGCLDEPAVKNSGEVMHESGDAKIAIETITFKKPGVPGKIKVSDHTEDLSASNKHNRVCTENQLPSSSSRSFNFSKETHVELKQLEQSVDDPLMRDPLSVTCSSEAYTNNVEKLVVLPDETPIITGHAGPPVPFDGKSSVINMQPCSSTEMASPRTIIPKQQYIWQGGFEIHRSGNFVNLYDGIQAHVSTCASPKVADVVDKFPQKLVLREISRSSSWPIQFQDHGVREENIALFFFPVDIVNYEKSYKVLLGDMMKHDLALKGKFGCIELLIFPSNQLPEKVHRWNMMYFLWGVFKGNKENNLRVCGAEKLLTQDIPRTMPPIPANFCNLGPIVNAPIDSIDIPTETLASKVLEPVSSNVREEGISSNCRVEEQHSFVPKSERVTNSAMSVQLSDKCATQPVLQRPPLHFREAPLAGMQEVVSVTSQSMRKSSHEDGVNLFSVNQDRNLKSSINGFFAHSNQTIITTPQEKPHDKSLTEAKTLSFPTSPLPVDNLERDVNVMHRKMHSVVEKDLLHNETLNLELALVTDAKCGVTPPKIQLADNAATSKVDEEVSTSLSLSLSLSFPYPEKEQGSSPPRTAAQTVAGRPGHVNTTFLLF</sequence>
<dbReference type="InterPro" id="IPR013083">
    <property type="entry name" value="Znf_RING/FYVE/PHD"/>
</dbReference>
<dbReference type="Proteomes" id="UP001152523">
    <property type="component" value="Unassembled WGS sequence"/>
</dbReference>
<feature type="region of interest" description="Disordered" evidence="6">
    <location>
        <begin position="484"/>
        <end position="509"/>
    </location>
</feature>
<evidence type="ECO:0000256" key="1">
    <source>
        <dbReference type="ARBA" id="ARBA00022723"/>
    </source>
</evidence>